<protein>
    <submittedName>
        <fullName evidence="2">Uncharacterized protein</fullName>
    </submittedName>
</protein>
<dbReference type="AlphaFoldDB" id="A0A6C0KXM5"/>
<reference evidence="2" key="1">
    <citation type="journal article" date="2020" name="Nature">
        <title>Giant virus diversity and host interactions through global metagenomics.</title>
        <authorList>
            <person name="Schulz F."/>
            <person name="Roux S."/>
            <person name="Paez-Espino D."/>
            <person name="Jungbluth S."/>
            <person name="Walsh D.A."/>
            <person name="Denef V.J."/>
            <person name="McMahon K.D."/>
            <person name="Konstantinidis K.T."/>
            <person name="Eloe-Fadrosh E.A."/>
            <person name="Kyrpides N.C."/>
            <person name="Woyke T."/>
        </authorList>
    </citation>
    <scope>NUCLEOTIDE SEQUENCE</scope>
    <source>
        <strain evidence="2">GVMAG-S-3300013286-35</strain>
    </source>
</reference>
<dbReference type="EMBL" id="MN740993">
    <property type="protein sequence ID" value="QHU21876.1"/>
    <property type="molecule type" value="Genomic_DNA"/>
</dbReference>
<accession>A0A6C0KXM5</accession>
<dbReference type="InterPro" id="IPR027417">
    <property type="entry name" value="P-loop_NTPase"/>
</dbReference>
<evidence type="ECO:0000256" key="1">
    <source>
        <dbReference type="SAM" id="MobiDB-lite"/>
    </source>
</evidence>
<feature type="region of interest" description="Disordered" evidence="1">
    <location>
        <begin position="251"/>
        <end position="282"/>
    </location>
</feature>
<organism evidence="2">
    <name type="scientific">viral metagenome</name>
    <dbReference type="NCBI Taxonomy" id="1070528"/>
    <lineage>
        <taxon>unclassified sequences</taxon>
        <taxon>metagenomes</taxon>
        <taxon>organismal metagenomes</taxon>
    </lineage>
</organism>
<sequence>MASAADTSGRRVFNLALRKFDMTKIKDDKVVVFIGKRDTGKSFLIRDLLFHHRNVPIGTVISGTESANSFYSSIIPPLFIHEEFNPLIIANVLKRQKTLAMKINKDIETRGTTSVDPRTFMIMDDCLYDSNWTRDKYIRSLFMNGRHWKILYIVALQYCMGIPPVLRTNIDYVFILRENIVANRKRLYEQFAGMFPDFDSFCQIMDQCTENYECLVIDNNAKSNKIEDQVFYYKAASHPNFRIGAPEFWAQRPDDSGNRGEDFDPSKTGKKPNAPIIQVRKY</sequence>
<dbReference type="Gene3D" id="3.40.50.300">
    <property type="entry name" value="P-loop containing nucleotide triphosphate hydrolases"/>
    <property type="match status" value="1"/>
</dbReference>
<name>A0A6C0KXM5_9ZZZZ</name>
<feature type="compositionally biased region" description="Basic and acidic residues" evidence="1">
    <location>
        <begin position="252"/>
        <end position="267"/>
    </location>
</feature>
<evidence type="ECO:0000313" key="2">
    <source>
        <dbReference type="EMBL" id="QHU21876.1"/>
    </source>
</evidence>
<proteinExistence type="predicted"/>